<keyword evidence="1" id="KW-0472">Membrane</keyword>
<keyword evidence="1" id="KW-0812">Transmembrane</keyword>
<feature type="transmembrane region" description="Helical" evidence="1">
    <location>
        <begin position="76"/>
        <end position="96"/>
    </location>
</feature>
<protein>
    <submittedName>
        <fullName evidence="3">Uncharacterized protein</fullName>
    </submittedName>
</protein>
<evidence type="ECO:0000256" key="1">
    <source>
        <dbReference type="SAM" id="Phobius"/>
    </source>
</evidence>
<dbReference type="EMBL" id="CAADFM010000187">
    <property type="protein sequence ID" value="VFK18009.1"/>
    <property type="molecule type" value="Genomic_DNA"/>
</dbReference>
<keyword evidence="1" id="KW-1133">Transmembrane helix</keyword>
<feature type="transmembrane region" description="Helical" evidence="1">
    <location>
        <begin position="44"/>
        <end position="64"/>
    </location>
</feature>
<evidence type="ECO:0000313" key="2">
    <source>
        <dbReference type="EMBL" id="VFK18009.1"/>
    </source>
</evidence>
<proteinExistence type="predicted"/>
<gene>
    <name evidence="2" type="ORF">BECKLPF1236A_GA0070988_101872</name>
    <name evidence="3" type="ORF">BECKLPF1236C_GA0070990_102002</name>
</gene>
<evidence type="ECO:0000313" key="3">
    <source>
        <dbReference type="EMBL" id="VFK33280.1"/>
    </source>
</evidence>
<name>A0A450XVH8_9GAMM</name>
<dbReference type="EMBL" id="CAADFP010000200">
    <property type="protein sequence ID" value="VFK33280.1"/>
    <property type="molecule type" value="Genomic_DNA"/>
</dbReference>
<dbReference type="AlphaFoldDB" id="A0A450XVH8"/>
<organism evidence="3">
    <name type="scientific">Candidatus Kentrum sp. LPFa</name>
    <dbReference type="NCBI Taxonomy" id="2126335"/>
    <lineage>
        <taxon>Bacteria</taxon>
        <taxon>Pseudomonadati</taxon>
        <taxon>Pseudomonadota</taxon>
        <taxon>Gammaproteobacteria</taxon>
        <taxon>Candidatus Kentrum</taxon>
    </lineage>
</organism>
<reference evidence="3" key="1">
    <citation type="submission" date="2019-02" db="EMBL/GenBank/DDBJ databases">
        <authorList>
            <person name="Gruber-Vodicka R. H."/>
            <person name="Seah K. B. B."/>
        </authorList>
    </citation>
    <scope>NUCLEOTIDE SEQUENCE</scope>
    <source>
        <strain evidence="2">BECK_S312</strain>
        <strain evidence="3">BECK_S426</strain>
    </source>
</reference>
<accession>A0A450XVH8</accession>
<sequence>MAQWGIRRRDGTGRHLLFFVVSDKLADWVRGRLPSSWPEGLVTSIAWIANLLAIAFTGAVAVVAERIDEDRFGFGLSGAYLVGAMLLALWGIVTFGEPENLADGMMG</sequence>